<dbReference type="STRING" id="1797995.A2242_02690"/>
<name>A0A1F5SPI1_9BACT</name>
<proteinExistence type="predicted"/>
<dbReference type="EMBL" id="MFGC01000009">
    <property type="protein sequence ID" value="OGF28559.1"/>
    <property type="molecule type" value="Genomic_DNA"/>
</dbReference>
<dbReference type="AlphaFoldDB" id="A0A1F5SPI1"/>
<comment type="caution">
    <text evidence="1">The sequence shown here is derived from an EMBL/GenBank/DDBJ whole genome shotgun (WGS) entry which is preliminary data.</text>
</comment>
<dbReference type="Proteomes" id="UP000178925">
    <property type="component" value="Unassembled WGS sequence"/>
</dbReference>
<gene>
    <name evidence="1" type="ORF">A2242_02690</name>
</gene>
<accession>A0A1F5SPI1</accession>
<protein>
    <submittedName>
        <fullName evidence="1">Uncharacterized protein</fullName>
    </submittedName>
</protein>
<organism evidence="1 2">
    <name type="scientific">Candidatus Falkowbacteria bacterium RIFOXYA2_FULL_47_9</name>
    <dbReference type="NCBI Taxonomy" id="1797995"/>
    <lineage>
        <taxon>Bacteria</taxon>
        <taxon>Candidatus Falkowiibacteriota</taxon>
    </lineage>
</organism>
<evidence type="ECO:0000313" key="2">
    <source>
        <dbReference type="Proteomes" id="UP000178925"/>
    </source>
</evidence>
<evidence type="ECO:0000313" key="1">
    <source>
        <dbReference type="EMBL" id="OGF28559.1"/>
    </source>
</evidence>
<reference evidence="1 2" key="1">
    <citation type="journal article" date="2016" name="Nat. Commun.">
        <title>Thousands of microbial genomes shed light on interconnected biogeochemical processes in an aquifer system.</title>
        <authorList>
            <person name="Anantharaman K."/>
            <person name="Brown C.T."/>
            <person name="Hug L.A."/>
            <person name="Sharon I."/>
            <person name="Castelle C.J."/>
            <person name="Probst A.J."/>
            <person name="Thomas B.C."/>
            <person name="Singh A."/>
            <person name="Wilkins M.J."/>
            <person name="Karaoz U."/>
            <person name="Brodie E.L."/>
            <person name="Williams K.H."/>
            <person name="Hubbard S.S."/>
            <person name="Banfield J.F."/>
        </authorList>
    </citation>
    <scope>NUCLEOTIDE SEQUENCE [LARGE SCALE GENOMIC DNA]</scope>
</reference>
<sequence length="107" mass="12567">MSIEQNNQENIPMSFEEYEVYVAKLKERLNNIEPDIMKRNDLQTDKAAELKKQYKKVDQYATWHVLAGSSLSPDMPPQFKDFPEQEDSVEGWLDDLEQKLKSEDAKE</sequence>